<keyword evidence="1" id="KW-0479">Metal-binding</keyword>
<dbReference type="InterPro" id="IPR022776">
    <property type="entry name" value="TRM13/UPF0224_CHHC_Znf_dom"/>
</dbReference>
<keyword evidence="7" id="KW-1185">Reference proteome</keyword>
<evidence type="ECO:0000313" key="6">
    <source>
        <dbReference type="EMBL" id="VDL71004.1"/>
    </source>
</evidence>
<evidence type="ECO:0000256" key="4">
    <source>
        <dbReference type="SAM" id="MobiDB-lite"/>
    </source>
</evidence>
<name>A0A0N4XWW0_NIPBR</name>
<dbReference type="WBParaSite" id="NBR_0000741401-mRNA-1">
    <property type="protein sequence ID" value="NBR_0000741401-mRNA-1"/>
    <property type="gene ID" value="NBR_0000741401"/>
</dbReference>
<evidence type="ECO:0000256" key="1">
    <source>
        <dbReference type="ARBA" id="ARBA00022723"/>
    </source>
</evidence>
<dbReference type="EMBL" id="UYSL01019887">
    <property type="protein sequence ID" value="VDL71004.1"/>
    <property type="molecule type" value="Genomic_DNA"/>
</dbReference>
<organism evidence="8">
    <name type="scientific">Nippostrongylus brasiliensis</name>
    <name type="common">Rat hookworm</name>
    <dbReference type="NCBI Taxonomy" id="27835"/>
    <lineage>
        <taxon>Eukaryota</taxon>
        <taxon>Metazoa</taxon>
        <taxon>Ecdysozoa</taxon>
        <taxon>Nematoda</taxon>
        <taxon>Chromadorea</taxon>
        <taxon>Rhabditida</taxon>
        <taxon>Rhabditina</taxon>
        <taxon>Rhabditomorpha</taxon>
        <taxon>Strongyloidea</taxon>
        <taxon>Heligmosomidae</taxon>
        <taxon>Nippostrongylus</taxon>
    </lineage>
</organism>
<feature type="compositionally biased region" description="Basic and acidic residues" evidence="4">
    <location>
        <begin position="1"/>
        <end position="13"/>
    </location>
</feature>
<dbReference type="PROSITE" id="PS51800">
    <property type="entry name" value="ZF_CHHC_U11_48K"/>
    <property type="match status" value="1"/>
</dbReference>
<reference evidence="8" key="1">
    <citation type="submission" date="2017-02" db="UniProtKB">
        <authorList>
            <consortium name="WormBaseParasite"/>
        </authorList>
    </citation>
    <scope>IDENTIFICATION</scope>
</reference>
<feature type="domain" description="CHHC U11-48K-type" evidence="5">
    <location>
        <begin position="97"/>
        <end position="124"/>
    </location>
</feature>
<accession>A0A0N4XWW0</accession>
<sequence length="133" mass="15572">MNYQKQRDPRDRFPNSMEPSNGRRDDRGKGHRGSEPEYKYLVRADDLPPSHDHYHEDGPESNPKPKVTDLEKASKSNRTFLKHAPTKETINERGVSVVMCRYNPTHILDVVNIDHHEEVCRDRALLEQYGCRY</sequence>
<dbReference type="Proteomes" id="UP000271162">
    <property type="component" value="Unassembled WGS sequence"/>
</dbReference>
<evidence type="ECO:0000256" key="3">
    <source>
        <dbReference type="ARBA" id="ARBA00022833"/>
    </source>
</evidence>
<evidence type="ECO:0000313" key="8">
    <source>
        <dbReference type="WBParaSite" id="NBR_0000741401-mRNA-1"/>
    </source>
</evidence>
<reference evidence="6 7" key="2">
    <citation type="submission" date="2018-11" db="EMBL/GenBank/DDBJ databases">
        <authorList>
            <consortium name="Pathogen Informatics"/>
        </authorList>
    </citation>
    <scope>NUCLEOTIDE SEQUENCE [LARGE SCALE GENOMIC DNA]</scope>
</reference>
<dbReference type="GO" id="GO:0008270">
    <property type="term" value="F:zinc ion binding"/>
    <property type="evidence" value="ECO:0007669"/>
    <property type="project" value="UniProtKB-KW"/>
</dbReference>
<dbReference type="AlphaFoldDB" id="A0A0N4XWW0"/>
<keyword evidence="3" id="KW-0862">Zinc</keyword>
<keyword evidence="2" id="KW-0863">Zinc-finger</keyword>
<gene>
    <name evidence="6" type="ORF">NBR_LOCUS7415</name>
</gene>
<feature type="region of interest" description="Disordered" evidence="4">
    <location>
        <begin position="1"/>
        <end position="79"/>
    </location>
</feature>
<protein>
    <submittedName>
        <fullName evidence="8">CHHC U11-48K-type domain-containing protein</fullName>
    </submittedName>
</protein>
<evidence type="ECO:0000313" key="7">
    <source>
        <dbReference type="Proteomes" id="UP000271162"/>
    </source>
</evidence>
<evidence type="ECO:0000259" key="5">
    <source>
        <dbReference type="PROSITE" id="PS51800"/>
    </source>
</evidence>
<evidence type="ECO:0000256" key="2">
    <source>
        <dbReference type="ARBA" id="ARBA00022771"/>
    </source>
</evidence>
<proteinExistence type="predicted"/>
<feature type="compositionally biased region" description="Basic and acidic residues" evidence="4">
    <location>
        <begin position="21"/>
        <end position="58"/>
    </location>
</feature>